<dbReference type="eggNOG" id="ENOG5033BR1">
    <property type="taxonomic scope" value="Bacteria"/>
</dbReference>
<evidence type="ECO:0000313" key="1">
    <source>
        <dbReference type="EMBL" id="ADZ91980.1"/>
    </source>
</evidence>
<dbReference type="OrthoDB" id="6369677at2"/>
<dbReference type="KEGG" id="mme:Marme_2753"/>
<evidence type="ECO:0000313" key="2">
    <source>
        <dbReference type="Proteomes" id="UP000001062"/>
    </source>
</evidence>
<gene>
    <name evidence="1" type="ordered locus">Marme_2753</name>
</gene>
<name>F2JYE9_MARM1</name>
<proteinExistence type="predicted"/>
<dbReference type="STRING" id="717774.Marme_2753"/>
<dbReference type="HOGENOM" id="CLU_163442_0_0_6"/>
<sequence>MGTVSTQKLQTEIKSILGKLKWSHKKLARVVYAERNDFDNEDEIVRFEESFKKDLSRPTTKPERLSEYLMILSQQDEFQKSGMILPVYTKSGVLSETMEEGMKDISLFINGLITDEKGL</sequence>
<protein>
    <submittedName>
        <fullName evidence="1">Uncharacterized protein</fullName>
    </submittedName>
</protein>
<dbReference type="EMBL" id="CP002583">
    <property type="protein sequence ID" value="ADZ91980.1"/>
    <property type="molecule type" value="Genomic_DNA"/>
</dbReference>
<reference evidence="1 2" key="1">
    <citation type="journal article" date="2012" name="Stand. Genomic Sci.">
        <title>Complete genome sequence of the melanogenic marine bacterium Marinomonas mediterranea type strain (MMB-1(T)).</title>
        <authorList>
            <person name="Lucas-Elio P."/>
            <person name="Goodwin L."/>
            <person name="Woyke T."/>
            <person name="Pitluck S."/>
            <person name="Nolan M."/>
            <person name="Kyrpides N.C."/>
            <person name="Detter J.C."/>
            <person name="Copeland A."/>
            <person name="Teshima H."/>
            <person name="Bruce D."/>
            <person name="Detter C."/>
            <person name="Tapia R."/>
            <person name="Han S."/>
            <person name="Land M.L."/>
            <person name="Ivanova N."/>
            <person name="Mikhailova N."/>
            <person name="Johnston A.W."/>
            <person name="Sanchez-Amat A."/>
        </authorList>
    </citation>
    <scope>NUCLEOTIDE SEQUENCE [LARGE SCALE GENOMIC DNA]</scope>
    <source>
        <strain evidence="2">ATCC 700492 / JCM 21426 / NBRC 103028 / MMB-1</strain>
    </source>
</reference>
<dbReference type="PATRIC" id="fig|717774.3.peg.2838"/>
<dbReference type="Proteomes" id="UP000001062">
    <property type="component" value="Chromosome"/>
</dbReference>
<dbReference type="RefSeq" id="WP_013661883.1">
    <property type="nucleotide sequence ID" value="NC_015276.1"/>
</dbReference>
<dbReference type="AlphaFoldDB" id="F2JYE9"/>
<organism evidence="1 2">
    <name type="scientific">Marinomonas mediterranea (strain ATCC 700492 / JCM 21426 / NBRC 103028 / MMB-1)</name>
    <dbReference type="NCBI Taxonomy" id="717774"/>
    <lineage>
        <taxon>Bacteria</taxon>
        <taxon>Pseudomonadati</taxon>
        <taxon>Pseudomonadota</taxon>
        <taxon>Gammaproteobacteria</taxon>
        <taxon>Oceanospirillales</taxon>
        <taxon>Oceanospirillaceae</taxon>
        <taxon>Marinomonas</taxon>
    </lineage>
</organism>
<accession>F2JYE9</accession>
<keyword evidence="2" id="KW-1185">Reference proteome</keyword>